<evidence type="ECO:0000313" key="2">
    <source>
        <dbReference type="EMBL" id="MBB6673269.1"/>
    </source>
</evidence>
<keyword evidence="1" id="KW-0472">Membrane</keyword>
<proteinExistence type="predicted"/>
<reference evidence="2 3" key="1">
    <citation type="submission" date="2020-08" db="EMBL/GenBank/DDBJ databases">
        <title>Cohnella phylogeny.</title>
        <authorList>
            <person name="Dunlap C."/>
        </authorList>
    </citation>
    <scope>NUCLEOTIDE SEQUENCE [LARGE SCALE GENOMIC DNA]</scope>
    <source>
        <strain evidence="2 3">DSM 28246</strain>
    </source>
</reference>
<keyword evidence="1" id="KW-1133">Transmembrane helix</keyword>
<keyword evidence="3" id="KW-1185">Reference proteome</keyword>
<accession>A0A7X0VI43</accession>
<evidence type="ECO:0000256" key="1">
    <source>
        <dbReference type="SAM" id="Phobius"/>
    </source>
</evidence>
<dbReference type="Proteomes" id="UP000547209">
    <property type="component" value="Unassembled WGS sequence"/>
</dbReference>
<keyword evidence="1" id="KW-0812">Transmembrane</keyword>
<dbReference type="EMBL" id="JACJVP010000036">
    <property type="protein sequence ID" value="MBB6673269.1"/>
    <property type="molecule type" value="Genomic_DNA"/>
</dbReference>
<dbReference type="RefSeq" id="WP_185671136.1">
    <property type="nucleotide sequence ID" value="NZ_JACJVP010000036.1"/>
</dbReference>
<gene>
    <name evidence="2" type="ORF">H7C19_21570</name>
</gene>
<feature type="transmembrane region" description="Helical" evidence="1">
    <location>
        <begin position="41"/>
        <end position="60"/>
    </location>
</feature>
<evidence type="ECO:0000313" key="3">
    <source>
        <dbReference type="Proteomes" id="UP000547209"/>
    </source>
</evidence>
<name>A0A7X0VI43_9BACL</name>
<sequence length="72" mass="8229">MYNLFGPKVPNERKPAEKVVPLQLFLVWATLTAKKVVHLQLFQSVGYTVTITVSLLRRIARLDMQAMMKMPA</sequence>
<protein>
    <submittedName>
        <fullName evidence="2">Uncharacterized protein</fullName>
    </submittedName>
</protein>
<organism evidence="2 3">
    <name type="scientific">Cohnella nanjingensis</name>
    <dbReference type="NCBI Taxonomy" id="1387779"/>
    <lineage>
        <taxon>Bacteria</taxon>
        <taxon>Bacillati</taxon>
        <taxon>Bacillota</taxon>
        <taxon>Bacilli</taxon>
        <taxon>Bacillales</taxon>
        <taxon>Paenibacillaceae</taxon>
        <taxon>Cohnella</taxon>
    </lineage>
</organism>
<comment type="caution">
    <text evidence="2">The sequence shown here is derived from an EMBL/GenBank/DDBJ whole genome shotgun (WGS) entry which is preliminary data.</text>
</comment>
<dbReference type="AlphaFoldDB" id="A0A7X0VI43"/>